<feature type="compositionally biased region" description="Low complexity" evidence="7">
    <location>
        <begin position="432"/>
        <end position="441"/>
    </location>
</feature>
<name>A0A9N9SKL4_PHACE</name>
<dbReference type="InterPro" id="IPR036116">
    <property type="entry name" value="FN3_sf"/>
</dbReference>
<dbReference type="SMART" id="SM00220">
    <property type="entry name" value="S_TKc"/>
    <property type="match status" value="1"/>
</dbReference>
<keyword evidence="2" id="KW-0808">Transferase</keyword>
<feature type="domain" description="Fibronectin type-III" evidence="9">
    <location>
        <begin position="45"/>
        <end position="144"/>
    </location>
</feature>
<gene>
    <name evidence="10" type="ORF">PHAECO_LOCUS9320</name>
</gene>
<keyword evidence="11" id="KW-1185">Reference proteome</keyword>
<dbReference type="Gene3D" id="3.30.200.20">
    <property type="entry name" value="Phosphorylase Kinase, domain 1"/>
    <property type="match status" value="1"/>
</dbReference>
<reference evidence="10" key="2">
    <citation type="submission" date="2022-10" db="EMBL/GenBank/DDBJ databases">
        <authorList>
            <consortium name="ENA_rothamsted_submissions"/>
            <consortium name="culmorum"/>
            <person name="King R."/>
        </authorList>
    </citation>
    <scope>NUCLEOTIDE SEQUENCE</scope>
</reference>
<dbReference type="Pfam" id="PF00041">
    <property type="entry name" value="fn3"/>
    <property type="match status" value="1"/>
</dbReference>
<organism evidence="10 11">
    <name type="scientific">Phaedon cochleariae</name>
    <name type="common">Mustard beetle</name>
    <dbReference type="NCBI Taxonomy" id="80249"/>
    <lineage>
        <taxon>Eukaryota</taxon>
        <taxon>Metazoa</taxon>
        <taxon>Ecdysozoa</taxon>
        <taxon>Arthropoda</taxon>
        <taxon>Hexapoda</taxon>
        <taxon>Insecta</taxon>
        <taxon>Pterygota</taxon>
        <taxon>Neoptera</taxon>
        <taxon>Endopterygota</taxon>
        <taxon>Coleoptera</taxon>
        <taxon>Polyphaga</taxon>
        <taxon>Cucujiformia</taxon>
        <taxon>Chrysomeloidea</taxon>
        <taxon>Chrysomelidae</taxon>
        <taxon>Chrysomelinae</taxon>
        <taxon>Chrysomelini</taxon>
        <taxon>Phaedon</taxon>
    </lineage>
</organism>
<proteinExistence type="predicted"/>
<dbReference type="InterPro" id="IPR017441">
    <property type="entry name" value="Protein_kinase_ATP_BS"/>
</dbReference>
<evidence type="ECO:0000256" key="6">
    <source>
        <dbReference type="PROSITE-ProRule" id="PRU10141"/>
    </source>
</evidence>
<evidence type="ECO:0000313" key="11">
    <source>
        <dbReference type="Proteomes" id="UP001153737"/>
    </source>
</evidence>
<feature type="compositionally biased region" description="Polar residues" evidence="7">
    <location>
        <begin position="634"/>
        <end position="652"/>
    </location>
</feature>
<dbReference type="PROSITE" id="PS00108">
    <property type="entry name" value="PROTEIN_KINASE_ST"/>
    <property type="match status" value="1"/>
</dbReference>
<evidence type="ECO:0000256" key="2">
    <source>
        <dbReference type="ARBA" id="ARBA00022679"/>
    </source>
</evidence>
<dbReference type="InterPro" id="IPR011009">
    <property type="entry name" value="Kinase-like_dom_sf"/>
</dbReference>
<evidence type="ECO:0000256" key="4">
    <source>
        <dbReference type="ARBA" id="ARBA00022777"/>
    </source>
</evidence>
<dbReference type="Pfam" id="PF00069">
    <property type="entry name" value="Pkinase"/>
    <property type="match status" value="1"/>
</dbReference>
<dbReference type="InterPro" id="IPR008271">
    <property type="entry name" value="Ser/Thr_kinase_AS"/>
</dbReference>
<dbReference type="GO" id="GO:0035556">
    <property type="term" value="P:intracellular signal transduction"/>
    <property type="evidence" value="ECO:0007669"/>
    <property type="project" value="TreeGrafter"/>
</dbReference>
<dbReference type="GO" id="GO:0004674">
    <property type="term" value="F:protein serine/threonine kinase activity"/>
    <property type="evidence" value="ECO:0007669"/>
    <property type="project" value="UniProtKB-KW"/>
</dbReference>
<feature type="compositionally biased region" description="Polar residues" evidence="7">
    <location>
        <begin position="397"/>
        <end position="426"/>
    </location>
</feature>
<evidence type="ECO:0000313" key="10">
    <source>
        <dbReference type="EMBL" id="CAG9821696.1"/>
    </source>
</evidence>
<dbReference type="Gene3D" id="2.60.40.10">
    <property type="entry name" value="Immunoglobulins"/>
    <property type="match status" value="1"/>
</dbReference>
<dbReference type="PROSITE" id="PS50011">
    <property type="entry name" value="PROTEIN_KINASE_DOM"/>
    <property type="match status" value="1"/>
</dbReference>
<dbReference type="EMBL" id="OU896711">
    <property type="protein sequence ID" value="CAG9821696.1"/>
    <property type="molecule type" value="Genomic_DNA"/>
</dbReference>
<keyword evidence="1" id="KW-0723">Serine/threonine-protein kinase</keyword>
<dbReference type="GO" id="GO:0043065">
    <property type="term" value="P:positive regulation of apoptotic process"/>
    <property type="evidence" value="ECO:0007669"/>
    <property type="project" value="TreeGrafter"/>
</dbReference>
<reference evidence="10" key="1">
    <citation type="submission" date="2022-01" db="EMBL/GenBank/DDBJ databases">
        <authorList>
            <person name="King R."/>
        </authorList>
    </citation>
    <scope>NUCLEOTIDE SEQUENCE</scope>
</reference>
<sequence>MNNCSIELRSRKNIIHIEYILIQDGSDGISFDELYAASAIPPPGPPDPPSGTPCLSASGHTVTVTWSSAPYDGGKMVNGYAVEHCLVGSDIWRAAVTECHSLSYQVRGLQPGGRYVFRSIINSIIHVVDESGVFEPRIVTVEPGPEFKSRYEVLEELGKGRFGVVHKVIDKEKNQKLAAKFIKCRTSKDRDKVQDEIDIMNLLRHQKLLQLAAAFDNPREMVMVMEYISGGELFERVVADDFTLTEKDCILFMRQICEGVAYMHTQNIVHLDLKPENIMCHTRTSHEIKIIDFGLAQKIDPKEPVRVLFGTPEFIPPEIINYEPIGVESDMWSIGVICYVLLSGLSPFMGDNDSETFANITRADYDFEDEAFNTVSQNARDFIGALLVKRKEMATLSASRRNSANSTPNTPRPSISGSSLPRMSSLNEEDSTSSLNDSNTSFDVSNISTKDDLEKTCEEIENFMSRNNIITPSKTKAIDETKTPTTKIIRSRACSERSDSGISDCSTHPASSSCTSTPLLGKKFCINEEVEDTDEEKIFNTSTTLVLSRNNSFNGKKGDYKVLRSDSNEVEDLNLSNGKKPPSGLSLKLCDKIETFSNVSTKSKSGTASNSLKRLPIYTSRTVAGTIKKFDFSPTTPEKSIVPSTKKNSFSEKCNISENNNNNHDDSKSDKMLNGNKHVSRVDRILEKLSINDNVMCSASTTVATVRYRSPSPSILKKARAVTGKNNLDGGQEMIDSPPKFNSIKISCPQSPLVNKKDKPKSESFQKASAFWSSPKT</sequence>
<dbReference type="FunFam" id="1.10.510.10:FF:000594">
    <property type="entry name" value="Myosin light chain kinase isoform-III"/>
    <property type="match status" value="1"/>
</dbReference>
<dbReference type="AlphaFoldDB" id="A0A9N9SKL4"/>
<dbReference type="GO" id="GO:0005524">
    <property type="term" value="F:ATP binding"/>
    <property type="evidence" value="ECO:0007669"/>
    <property type="project" value="UniProtKB-UniRule"/>
</dbReference>
<accession>A0A9N9SKL4</accession>
<feature type="compositionally biased region" description="Polar residues" evidence="7">
    <location>
        <begin position="765"/>
        <end position="777"/>
    </location>
</feature>
<dbReference type="CDD" id="cd00063">
    <property type="entry name" value="FN3"/>
    <property type="match status" value="1"/>
</dbReference>
<dbReference type="SUPFAM" id="SSF49265">
    <property type="entry name" value="Fibronectin type III"/>
    <property type="match status" value="1"/>
</dbReference>
<keyword evidence="5 6" id="KW-0067">ATP-binding</keyword>
<dbReference type="InterPro" id="IPR000719">
    <property type="entry name" value="Prot_kinase_dom"/>
</dbReference>
<evidence type="ECO:0000256" key="5">
    <source>
        <dbReference type="ARBA" id="ARBA00022840"/>
    </source>
</evidence>
<feature type="region of interest" description="Disordered" evidence="7">
    <location>
        <begin position="634"/>
        <end position="674"/>
    </location>
</feature>
<dbReference type="PANTHER" id="PTHR24342:SF20">
    <property type="entry name" value="MYOSIN LIGHT CHAIN KINASE, SMOOTH MUSCLE"/>
    <property type="match status" value="1"/>
</dbReference>
<dbReference type="InterPro" id="IPR013783">
    <property type="entry name" value="Ig-like_fold"/>
</dbReference>
<dbReference type="GO" id="GO:0005634">
    <property type="term" value="C:nucleus"/>
    <property type="evidence" value="ECO:0007669"/>
    <property type="project" value="TreeGrafter"/>
</dbReference>
<dbReference type="PROSITE" id="PS50853">
    <property type="entry name" value="FN3"/>
    <property type="match status" value="1"/>
</dbReference>
<feature type="binding site" evidence="6">
    <location>
        <position position="180"/>
    </location>
    <ligand>
        <name>ATP</name>
        <dbReference type="ChEBI" id="CHEBI:30616"/>
    </ligand>
</feature>
<dbReference type="CDD" id="cd14103">
    <property type="entry name" value="STKc_MLCK"/>
    <property type="match status" value="1"/>
</dbReference>
<evidence type="ECO:0000256" key="3">
    <source>
        <dbReference type="ARBA" id="ARBA00022741"/>
    </source>
</evidence>
<evidence type="ECO:0000256" key="1">
    <source>
        <dbReference type="ARBA" id="ARBA00022527"/>
    </source>
</evidence>
<evidence type="ECO:0000259" key="8">
    <source>
        <dbReference type="PROSITE" id="PS50011"/>
    </source>
</evidence>
<feature type="region of interest" description="Disordered" evidence="7">
    <location>
        <begin position="727"/>
        <end position="777"/>
    </location>
</feature>
<protein>
    <submittedName>
        <fullName evidence="10">Uncharacterized protein</fullName>
    </submittedName>
</protein>
<feature type="compositionally biased region" description="Low complexity" evidence="7">
    <location>
        <begin position="653"/>
        <end position="662"/>
    </location>
</feature>
<feature type="domain" description="Protein kinase" evidence="8">
    <location>
        <begin position="151"/>
        <end position="415"/>
    </location>
</feature>
<dbReference type="InterPro" id="IPR003961">
    <property type="entry name" value="FN3_dom"/>
</dbReference>
<dbReference type="Gene3D" id="1.10.510.10">
    <property type="entry name" value="Transferase(Phosphotransferase) domain 1"/>
    <property type="match status" value="1"/>
</dbReference>
<dbReference type="PANTHER" id="PTHR24342">
    <property type="entry name" value="SERINE/THREONINE-PROTEIN KINASE 17"/>
    <property type="match status" value="1"/>
</dbReference>
<evidence type="ECO:0000259" key="9">
    <source>
        <dbReference type="PROSITE" id="PS50853"/>
    </source>
</evidence>
<dbReference type="OrthoDB" id="10260894at2759"/>
<evidence type="ECO:0000256" key="7">
    <source>
        <dbReference type="SAM" id="MobiDB-lite"/>
    </source>
</evidence>
<keyword evidence="4" id="KW-0418">Kinase</keyword>
<dbReference type="SUPFAM" id="SSF56112">
    <property type="entry name" value="Protein kinase-like (PK-like)"/>
    <property type="match status" value="1"/>
</dbReference>
<feature type="compositionally biased region" description="Polar residues" evidence="7">
    <location>
        <begin position="744"/>
        <end position="753"/>
    </location>
</feature>
<feature type="compositionally biased region" description="Basic and acidic residues" evidence="7">
    <location>
        <begin position="755"/>
        <end position="764"/>
    </location>
</feature>
<dbReference type="Proteomes" id="UP001153737">
    <property type="component" value="Chromosome 5"/>
</dbReference>
<keyword evidence="3 6" id="KW-0547">Nucleotide-binding</keyword>
<feature type="region of interest" description="Disordered" evidence="7">
    <location>
        <begin position="397"/>
        <end position="445"/>
    </location>
</feature>
<dbReference type="PROSITE" id="PS00107">
    <property type="entry name" value="PROTEIN_KINASE_ATP"/>
    <property type="match status" value="1"/>
</dbReference>